<feature type="non-terminal residue" evidence="2">
    <location>
        <position position="1"/>
    </location>
</feature>
<dbReference type="EMBL" id="GEEE01009056">
    <property type="protein sequence ID" value="JAP54169.1"/>
    <property type="molecule type" value="Transcribed_RNA"/>
</dbReference>
<reference evidence="2" key="1">
    <citation type="submission" date="2016-01" db="EMBL/GenBank/DDBJ databases">
        <title>Reference transcriptome for the parasite Schistocephalus solidus: insights into the molecular evolution of parasitism.</title>
        <authorList>
            <person name="Hebert F.O."/>
            <person name="Grambauer S."/>
            <person name="Barber I."/>
            <person name="Landry C.R."/>
            <person name="Aubin-Horth N."/>
        </authorList>
    </citation>
    <scope>NUCLEOTIDE SEQUENCE</scope>
</reference>
<sequence length="285" mass="32387">REAAIALLSVVACVLDHFSMSYQRHSKRPRRNKEEDSDFLWDETPPLSPKANASDQAESSAETLPTGNCPERPGTSTYSTPRDSIATLNRKLNILAKRQLWIMGMLRRLMSRKRTHELNQVRSRTEPIEQEFQMPANPVKQLIACRAAFKQLNAQLLEPSFRKELESYLLCLGGRNSDDFVKRIFYSIFDDSIALDVNFHGRKGKESLCGSKVYELITDIYVKWNGGGRLNLHELEAAFIRRLKRSLDDACKRAQRHAAEFAFNNSNPEIATSTPIPPDENPPAP</sequence>
<organism evidence="2">
    <name type="scientific">Schistocephalus solidus</name>
    <name type="common">Tapeworm</name>
    <dbReference type="NCBI Taxonomy" id="70667"/>
    <lineage>
        <taxon>Eukaryota</taxon>
        <taxon>Metazoa</taxon>
        <taxon>Spiralia</taxon>
        <taxon>Lophotrochozoa</taxon>
        <taxon>Platyhelminthes</taxon>
        <taxon>Cestoda</taxon>
        <taxon>Eucestoda</taxon>
        <taxon>Diphyllobothriidea</taxon>
        <taxon>Diphyllobothriidae</taxon>
        <taxon>Schistocephalus</taxon>
    </lineage>
</organism>
<gene>
    <name evidence="2" type="ORF">TR150463</name>
</gene>
<evidence type="ECO:0008006" key="3">
    <source>
        <dbReference type="Google" id="ProtNLM"/>
    </source>
</evidence>
<feature type="compositionally biased region" description="Polar residues" evidence="1">
    <location>
        <begin position="51"/>
        <end position="66"/>
    </location>
</feature>
<name>A0A0X3PR74_SCHSO</name>
<evidence type="ECO:0000313" key="2">
    <source>
        <dbReference type="EMBL" id="JAP54169.1"/>
    </source>
</evidence>
<protein>
    <recommendedName>
        <fullName evidence="3">DUF4806 domain-containing protein</fullName>
    </recommendedName>
</protein>
<proteinExistence type="predicted"/>
<evidence type="ECO:0000256" key="1">
    <source>
        <dbReference type="SAM" id="MobiDB-lite"/>
    </source>
</evidence>
<dbReference type="AlphaFoldDB" id="A0A0X3PR74"/>
<accession>A0A0X3PR74</accession>
<feature type="region of interest" description="Disordered" evidence="1">
    <location>
        <begin position="23"/>
        <end position="82"/>
    </location>
</feature>